<protein>
    <recommendedName>
        <fullName evidence="2">N-acetylglucosaminylphosphatidylinositol deacetylase</fullName>
        <ecNumber evidence="2">3.5.1.89</ecNumber>
    </recommendedName>
</protein>
<dbReference type="OrthoDB" id="440160at2759"/>
<dbReference type="Gene3D" id="3.40.50.10320">
    <property type="entry name" value="LmbE-like"/>
    <property type="match status" value="1"/>
</dbReference>
<dbReference type="SUPFAM" id="SSF102588">
    <property type="entry name" value="LmbE-like"/>
    <property type="match status" value="1"/>
</dbReference>
<dbReference type="PANTHER" id="PTHR12993">
    <property type="entry name" value="N-ACETYLGLUCOSAMINYL-PHOSPHATIDYLINOSITOL DE-N-ACETYLASE-RELATED"/>
    <property type="match status" value="1"/>
</dbReference>
<dbReference type="EC" id="3.5.1.89" evidence="2"/>
<organism evidence="4 5">
    <name type="scientific">Crucibulum laeve</name>
    <dbReference type="NCBI Taxonomy" id="68775"/>
    <lineage>
        <taxon>Eukaryota</taxon>
        <taxon>Fungi</taxon>
        <taxon>Dikarya</taxon>
        <taxon>Basidiomycota</taxon>
        <taxon>Agaricomycotina</taxon>
        <taxon>Agaricomycetes</taxon>
        <taxon>Agaricomycetidae</taxon>
        <taxon>Agaricales</taxon>
        <taxon>Agaricineae</taxon>
        <taxon>Nidulariaceae</taxon>
        <taxon>Crucibulum</taxon>
    </lineage>
</organism>
<keyword evidence="3" id="KW-0732">Signal</keyword>
<dbReference type="GO" id="GO:0005783">
    <property type="term" value="C:endoplasmic reticulum"/>
    <property type="evidence" value="ECO:0007669"/>
    <property type="project" value="TreeGrafter"/>
</dbReference>
<accession>A0A5C3LI45</accession>
<dbReference type="EMBL" id="ML213678">
    <property type="protein sequence ID" value="TFK32342.1"/>
    <property type="molecule type" value="Genomic_DNA"/>
</dbReference>
<dbReference type="Proteomes" id="UP000308652">
    <property type="component" value="Unassembled WGS sequence"/>
</dbReference>
<dbReference type="InterPro" id="IPR003737">
    <property type="entry name" value="GlcNAc_PI_deacetylase-related"/>
</dbReference>
<gene>
    <name evidence="4" type="ORF">BDQ12DRAFT_505434</name>
</gene>
<proteinExistence type="inferred from homology"/>
<evidence type="ECO:0000313" key="4">
    <source>
        <dbReference type="EMBL" id="TFK32342.1"/>
    </source>
</evidence>
<sequence>MVPSRIWLIFFSTLIALLYKPTRSNNEFLETSAADQPARILLLTAHPDDECMFFAPTILSLTKQARSASKSTSIQKKLDPESGLVSPVELFSLCLSIGDADGLGEIRKHELGRSLDVLGVDSNKRWVLDHPNLKDNITTPWNPDIIASAVKPYVLKYGIDTVLTFDYEGISSHPNHKSLPLGMKHLIAKSQKPPRLFTLITLPVMSKYTGILAPTLAKFDLFAQGAFHHLEHRIIRVLRLFGTDVDLAPAGVAQSMPVFVAGCQEYLQALKAMFAHKSQLVWFRWLYVLFSRYMWVNEWVEWKPEDD</sequence>
<keyword evidence="5" id="KW-1185">Reference proteome</keyword>
<dbReference type="UniPathway" id="UPA00196"/>
<dbReference type="GO" id="GO:0006506">
    <property type="term" value="P:GPI anchor biosynthetic process"/>
    <property type="evidence" value="ECO:0007669"/>
    <property type="project" value="UniProtKB-UniPathway"/>
</dbReference>
<dbReference type="GO" id="GO:0000225">
    <property type="term" value="F:N-acetylglucosaminylphosphatidylinositol deacetylase activity"/>
    <property type="evidence" value="ECO:0007669"/>
    <property type="project" value="UniProtKB-EC"/>
</dbReference>
<dbReference type="Pfam" id="PF02585">
    <property type="entry name" value="PIG-L"/>
    <property type="match status" value="1"/>
</dbReference>
<dbReference type="STRING" id="68775.A0A5C3LI45"/>
<feature type="chain" id="PRO_5022842133" description="N-acetylglucosaminylphosphatidylinositol deacetylase" evidence="3">
    <location>
        <begin position="25"/>
        <end position="307"/>
    </location>
</feature>
<name>A0A5C3LI45_9AGAR</name>
<evidence type="ECO:0000313" key="5">
    <source>
        <dbReference type="Proteomes" id="UP000308652"/>
    </source>
</evidence>
<evidence type="ECO:0000256" key="3">
    <source>
        <dbReference type="SAM" id="SignalP"/>
    </source>
</evidence>
<reference evidence="4 5" key="1">
    <citation type="journal article" date="2019" name="Nat. Ecol. Evol.">
        <title>Megaphylogeny resolves global patterns of mushroom evolution.</title>
        <authorList>
            <person name="Varga T."/>
            <person name="Krizsan K."/>
            <person name="Foldi C."/>
            <person name="Dima B."/>
            <person name="Sanchez-Garcia M."/>
            <person name="Sanchez-Ramirez S."/>
            <person name="Szollosi G.J."/>
            <person name="Szarkandi J.G."/>
            <person name="Papp V."/>
            <person name="Albert L."/>
            <person name="Andreopoulos W."/>
            <person name="Angelini C."/>
            <person name="Antonin V."/>
            <person name="Barry K.W."/>
            <person name="Bougher N.L."/>
            <person name="Buchanan P."/>
            <person name="Buyck B."/>
            <person name="Bense V."/>
            <person name="Catcheside P."/>
            <person name="Chovatia M."/>
            <person name="Cooper J."/>
            <person name="Damon W."/>
            <person name="Desjardin D."/>
            <person name="Finy P."/>
            <person name="Geml J."/>
            <person name="Haridas S."/>
            <person name="Hughes K."/>
            <person name="Justo A."/>
            <person name="Karasinski D."/>
            <person name="Kautmanova I."/>
            <person name="Kiss B."/>
            <person name="Kocsube S."/>
            <person name="Kotiranta H."/>
            <person name="LaButti K.M."/>
            <person name="Lechner B.E."/>
            <person name="Liimatainen K."/>
            <person name="Lipzen A."/>
            <person name="Lukacs Z."/>
            <person name="Mihaltcheva S."/>
            <person name="Morgado L.N."/>
            <person name="Niskanen T."/>
            <person name="Noordeloos M.E."/>
            <person name="Ohm R.A."/>
            <person name="Ortiz-Santana B."/>
            <person name="Ovrebo C."/>
            <person name="Racz N."/>
            <person name="Riley R."/>
            <person name="Savchenko A."/>
            <person name="Shiryaev A."/>
            <person name="Soop K."/>
            <person name="Spirin V."/>
            <person name="Szebenyi C."/>
            <person name="Tomsovsky M."/>
            <person name="Tulloss R.E."/>
            <person name="Uehling J."/>
            <person name="Grigoriev I.V."/>
            <person name="Vagvolgyi C."/>
            <person name="Papp T."/>
            <person name="Martin F.M."/>
            <person name="Miettinen O."/>
            <person name="Hibbett D.S."/>
            <person name="Nagy L.G."/>
        </authorList>
    </citation>
    <scope>NUCLEOTIDE SEQUENCE [LARGE SCALE GENOMIC DNA]</scope>
    <source>
        <strain evidence="4 5">CBS 166.37</strain>
    </source>
</reference>
<dbReference type="InterPro" id="IPR024078">
    <property type="entry name" value="LmbE-like_dom_sf"/>
</dbReference>
<evidence type="ECO:0000256" key="2">
    <source>
        <dbReference type="ARBA" id="ARBA00012176"/>
    </source>
</evidence>
<evidence type="ECO:0000256" key="1">
    <source>
        <dbReference type="ARBA" id="ARBA00006066"/>
    </source>
</evidence>
<comment type="similarity">
    <text evidence="1">Belongs to the PIGL family.</text>
</comment>
<dbReference type="PANTHER" id="PTHR12993:SF11">
    <property type="entry name" value="N-ACETYLGLUCOSAMINYL-PHOSPHATIDYLINOSITOL DE-N-ACETYLASE"/>
    <property type="match status" value="1"/>
</dbReference>
<dbReference type="GO" id="GO:0016020">
    <property type="term" value="C:membrane"/>
    <property type="evidence" value="ECO:0007669"/>
    <property type="project" value="GOC"/>
</dbReference>
<feature type="signal peptide" evidence="3">
    <location>
        <begin position="1"/>
        <end position="24"/>
    </location>
</feature>
<dbReference type="AlphaFoldDB" id="A0A5C3LI45"/>